<name>A0A2N3LHF2_9BACI</name>
<dbReference type="OrthoDB" id="9805821at2"/>
<reference evidence="7 8" key="1">
    <citation type="submission" date="2017-11" db="EMBL/GenBank/DDBJ databases">
        <title>Bacillus camelliae sp. nov., isolated from pu'er tea.</title>
        <authorList>
            <person name="Niu L."/>
        </authorList>
    </citation>
    <scope>NUCLEOTIDE SEQUENCE [LARGE SCALE GENOMIC DNA]</scope>
    <source>
        <strain evidence="7 8">7578-1</strain>
    </source>
</reference>
<dbReference type="InterPro" id="IPR019800">
    <property type="entry name" value="Glyco_hydro_3_AS"/>
</dbReference>
<evidence type="ECO:0000259" key="6">
    <source>
        <dbReference type="Pfam" id="PF00933"/>
    </source>
</evidence>
<dbReference type="Pfam" id="PF14172">
    <property type="entry name" value="DUF4309"/>
    <property type="match status" value="1"/>
</dbReference>
<dbReference type="PROSITE" id="PS00775">
    <property type="entry name" value="GLYCOSYL_HYDROL_F3"/>
    <property type="match status" value="1"/>
</dbReference>
<feature type="domain" description="Glycoside hydrolase family 3 N-terminal" evidence="6">
    <location>
        <begin position="45"/>
        <end position="367"/>
    </location>
</feature>
<gene>
    <name evidence="7" type="ORF">CWO92_15985</name>
</gene>
<dbReference type="RefSeq" id="WP_101355222.1">
    <property type="nucleotide sequence ID" value="NZ_PIQO01000013.1"/>
</dbReference>
<accession>A0A2N3LHF2</accession>
<dbReference type="InterPro" id="IPR036962">
    <property type="entry name" value="Glyco_hydro_3_N_sf"/>
</dbReference>
<sequence>MKSLTTKLFVVISIVFLITGCEINIDKHTKNINSDPVQEELNKLTLAEKIGQMIISGIDGSSATTDAANLIRQYKLGGLILFGGNVKSDSQLVNLTNGIKTANSKNKVPLFISVDQEGGRVNRMPATVINTPRAMSIGQTQNDKYAYNIGKVIAKELTSFGFNVDFAPVLDIQSNPKNTVIGDRSFGSNSSVVSKLGVMMMKGIRSGNIIPVIKHFPGHGDTFTDSHLDLPVVDKGIASLNQLELIPFRNAFKNQADMVMVAHILMKKLDSKYPASMSKTVITGLLRKQLGFNGVVITDDMTMGAITKHYNLKDAAVRAVNAGCDMILVGHGKDNVSTVYNSLYEAAKNHTIKEDTIDKSVYRILSLKRKYELTNHHVPPVNITKLNSQIERANSYSSSTNSSAKASLLKDIATKAKKGEIINAEFHVGITMDTVRKEWGKEETSDYVAAAKGTFSTYRKKHVVVAYNKEHLLFEIRSFDPILRNVTVEDIKSNFGLPNSDITTENNEEIISYSYRPYTVKFVFPNHNQQAILDHYSVSSPPK</sequence>
<organism evidence="7 8">
    <name type="scientific">Heyndrickxia camelliae</name>
    <dbReference type="NCBI Taxonomy" id="1707093"/>
    <lineage>
        <taxon>Bacteria</taxon>
        <taxon>Bacillati</taxon>
        <taxon>Bacillota</taxon>
        <taxon>Bacilli</taxon>
        <taxon>Bacillales</taxon>
        <taxon>Bacillaceae</taxon>
        <taxon>Heyndrickxia</taxon>
    </lineage>
</organism>
<dbReference type="Pfam" id="PF00933">
    <property type="entry name" value="Glyco_hydro_3"/>
    <property type="match status" value="1"/>
</dbReference>
<comment type="similarity">
    <text evidence="2">Belongs to the glycosyl hydrolase 3 family.</text>
</comment>
<dbReference type="PANTHER" id="PTHR30480:SF13">
    <property type="entry name" value="BETA-HEXOSAMINIDASE"/>
    <property type="match status" value="1"/>
</dbReference>
<evidence type="ECO:0000256" key="3">
    <source>
        <dbReference type="ARBA" id="ARBA00012663"/>
    </source>
</evidence>
<dbReference type="GO" id="GO:0004563">
    <property type="term" value="F:beta-N-acetylhexosaminidase activity"/>
    <property type="evidence" value="ECO:0007669"/>
    <property type="project" value="UniProtKB-EC"/>
</dbReference>
<dbReference type="SUPFAM" id="SSF51445">
    <property type="entry name" value="(Trans)glycosidases"/>
    <property type="match status" value="1"/>
</dbReference>
<dbReference type="InterPro" id="IPR017853">
    <property type="entry name" value="GH"/>
</dbReference>
<dbReference type="GO" id="GO:0009254">
    <property type="term" value="P:peptidoglycan turnover"/>
    <property type="evidence" value="ECO:0007669"/>
    <property type="project" value="TreeGrafter"/>
</dbReference>
<dbReference type="NCBIfam" id="NF003740">
    <property type="entry name" value="PRK05337.1"/>
    <property type="match status" value="1"/>
</dbReference>
<dbReference type="InterPro" id="IPR001764">
    <property type="entry name" value="Glyco_hydro_3_N"/>
</dbReference>
<keyword evidence="4" id="KW-0378">Hydrolase</keyword>
<proteinExistence type="inferred from homology"/>
<comment type="caution">
    <text evidence="7">The sequence shown here is derived from an EMBL/GenBank/DDBJ whole genome shotgun (WGS) entry which is preliminary data.</text>
</comment>
<keyword evidence="8" id="KW-1185">Reference proteome</keyword>
<dbReference type="InterPro" id="IPR025453">
    <property type="entry name" value="DUF4309"/>
</dbReference>
<evidence type="ECO:0000313" key="7">
    <source>
        <dbReference type="EMBL" id="PKR84019.1"/>
    </source>
</evidence>
<evidence type="ECO:0000256" key="5">
    <source>
        <dbReference type="ARBA" id="ARBA00023295"/>
    </source>
</evidence>
<dbReference type="EC" id="3.2.1.52" evidence="3"/>
<dbReference type="InterPro" id="IPR050226">
    <property type="entry name" value="NagZ_Beta-hexosaminidase"/>
</dbReference>
<evidence type="ECO:0000256" key="4">
    <source>
        <dbReference type="ARBA" id="ARBA00022801"/>
    </source>
</evidence>
<evidence type="ECO:0000313" key="8">
    <source>
        <dbReference type="Proteomes" id="UP000233440"/>
    </source>
</evidence>
<keyword evidence="5" id="KW-0326">Glycosidase</keyword>
<dbReference type="Proteomes" id="UP000233440">
    <property type="component" value="Unassembled WGS sequence"/>
</dbReference>
<dbReference type="Gene3D" id="3.20.20.300">
    <property type="entry name" value="Glycoside hydrolase, family 3, N-terminal domain"/>
    <property type="match status" value="1"/>
</dbReference>
<dbReference type="PANTHER" id="PTHR30480">
    <property type="entry name" value="BETA-HEXOSAMINIDASE-RELATED"/>
    <property type="match status" value="1"/>
</dbReference>
<comment type="catalytic activity">
    <reaction evidence="1">
        <text>Hydrolysis of terminal non-reducing N-acetyl-D-hexosamine residues in N-acetyl-beta-D-hexosaminides.</text>
        <dbReference type="EC" id="3.2.1.52"/>
    </reaction>
</comment>
<dbReference type="PROSITE" id="PS51257">
    <property type="entry name" value="PROKAR_LIPOPROTEIN"/>
    <property type="match status" value="1"/>
</dbReference>
<dbReference type="EMBL" id="PIQO01000013">
    <property type="protein sequence ID" value="PKR84019.1"/>
    <property type="molecule type" value="Genomic_DNA"/>
</dbReference>
<dbReference type="AlphaFoldDB" id="A0A2N3LHF2"/>
<evidence type="ECO:0000256" key="1">
    <source>
        <dbReference type="ARBA" id="ARBA00001231"/>
    </source>
</evidence>
<dbReference type="GO" id="GO:0005975">
    <property type="term" value="P:carbohydrate metabolic process"/>
    <property type="evidence" value="ECO:0007669"/>
    <property type="project" value="InterPro"/>
</dbReference>
<protein>
    <recommendedName>
        <fullName evidence="3">beta-N-acetylhexosaminidase</fullName>
        <ecNumber evidence="3">3.2.1.52</ecNumber>
    </recommendedName>
</protein>
<evidence type="ECO:0000256" key="2">
    <source>
        <dbReference type="ARBA" id="ARBA00005336"/>
    </source>
</evidence>